<dbReference type="SMART" id="SM00665">
    <property type="entry name" value="B561"/>
    <property type="match status" value="1"/>
</dbReference>
<evidence type="ECO:0000256" key="4">
    <source>
        <dbReference type="ARBA" id="ARBA00022982"/>
    </source>
</evidence>
<dbReference type="CDD" id="cd08760">
    <property type="entry name" value="Cyt_b561_FRRS1_like"/>
    <property type="match status" value="1"/>
</dbReference>
<feature type="transmembrane region" description="Helical" evidence="8">
    <location>
        <begin position="195"/>
        <end position="213"/>
    </location>
</feature>
<evidence type="ECO:0000256" key="3">
    <source>
        <dbReference type="ARBA" id="ARBA00022692"/>
    </source>
</evidence>
<evidence type="ECO:0000256" key="8">
    <source>
        <dbReference type="SAM" id="Phobius"/>
    </source>
</evidence>
<dbReference type="PANTHER" id="PTHR47797:SF1">
    <property type="entry name" value="CYTOCHROME B561 DOMAIN-CONTAINING PROTEIN-RELATED"/>
    <property type="match status" value="1"/>
</dbReference>
<keyword evidence="9" id="KW-0732">Signal</keyword>
<dbReference type="Gene3D" id="1.20.120.1770">
    <property type="match status" value="1"/>
</dbReference>
<dbReference type="SUPFAM" id="SSF81442">
    <property type="entry name" value="Cytochrome c oxidase subunit I-like"/>
    <property type="match status" value="1"/>
</dbReference>
<evidence type="ECO:0000256" key="2">
    <source>
        <dbReference type="ARBA" id="ARBA00022448"/>
    </source>
</evidence>
<keyword evidence="2" id="KW-0813">Transport</keyword>
<dbReference type="InterPro" id="IPR006593">
    <property type="entry name" value="Cyt_b561/ferric_Rdtase_TM"/>
</dbReference>
<keyword evidence="6 8" id="KW-0472">Membrane</keyword>
<evidence type="ECO:0000256" key="1">
    <source>
        <dbReference type="ARBA" id="ARBA00004370"/>
    </source>
</evidence>
<feature type="domain" description="Cytochrome b561" evidence="10">
    <location>
        <begin position="124"/>
        <end position="250"/>
    </location>
</feature>
<gene>
    <name evidence="11" type="ORF">BT63DRAFT_480218</name>
</gene>
<feature type="signal peptide" evidence="9">
    <location>
        <begin position="1"/>
        <end position="21"/>
    </location>
</feature>
<keyword evidence="12" id="KW-1185">Reference proteome</keyword>
<dbReference type="GO" id="GO:0016020">
    <property type="term" value="C:membrane"/>
    <property type="evidence" value="ECO:0007669"/>
    <property type="project" value="UniProtKB-SubCell"/>
</dbReference>
<evidence type="ECO:0000256" key="5">
    <source>
        <dbReference type="ARBA" id="ARBA00022989"/>
    </source>
</evidence>
<keyword evidence="4" id="KW-0249">Electron transport</keyword>
<dbReference type="EMBL" id="MU004236">
    <property type="protein sequence ID" value="KAF2668862.1"/>
    <property type="molecule type" value="Genomic_DNA"/>
</dbReference>
<keyword evidence="5 8" id="KW-1133">Transmembrane helix</keyword>
<accession>A0A6A6U9K2</accession>
<evidence type="ECO:0000256" key="9">
    <source>
        <dbReference type="SAM" id="SignalP"/>
    </source>
</evidence>
<feature type="transmembrane region" description="Helical" evidence="8">
    <location>
        <begin position="126"/>
        <end position="147"/>
    </location>
</feature>
<evidence type="ECO:0000256" key="6">
    <source>
        <dbReference type="ARBA" id="ARBA00023136"/>
    </source>
</evidence>
<dbReference type="PANTHER" id="PTHR47797">
    <property type="entry name" value="DEHYDROGENASE, PUTATIVE (AFU_ORTHOLOGUE AFUA_8G05805)-RELATED"/>
    <property type="match status" value="1"/>
</dbReference>
<comment type="subcellular location">
    <subcellularLocation>
        <location evidence="1">Membrane</location>
    </subcellularLocation>
</comment>
<dbReference type="GO" id="GO:0005739">
    <property type="term" value="C:mitochondrion"/>
    <property type="evidence" value="ECO:0007669"/>
    <property type="project" value="UniProtKB-ARBA"/>
</dbReference>
<name>A0A6A6U9K2_9PEZI</name>
<evidence type="ECO:0000313" key="11">
    <source>
        <dbReference type="EMBL" id="KAF2668862.1"/>
    </source>
</evidence>
<dbReference type="AlphaFoldDB" id="A0A6A6U9K2"/>
<feature type="transmembrane region" description="Helical" evidence="8">
    <location>
        <begin position="260"/>
        <end position="284"/>
    </location>
</feature>
<dbReference type="InterPro" id="IPR036927">
    <property type="entry name" value="Cyt_c_oxase-like_su1_sf"/>
</dbReference>
<feature type="region of interest" description="Disordered" evidence="7">
    <location>
        <begin position="46"/>
        <end position="77"/>
    </location>
</feature>
<reference evidence="11" key="1">
    <citation type="journal article" date="2020" name="Stud. Mycol.">
        <title>101 Dothideomycetes genomes: a test case for predicting lifestyles and emergence of pathogens.</title>
        <authorList>
            <person name="Haridas S."/>
            <person name="Albert R."/>
            <person name="Binder M."/>
            <person name="Bloem J."/>
            <person name="Labutti K."/>
            <person name="Salamov A."/>
            <person name="Andreopoulos B."/>
            <person name="Baker S."/>
            <person name="Barry K."/>
            <person name="Bills G."/>
            <person name="Bluhm B."/>
            <person name="Cannon C."/>
            <person name="Castanera R."/>
            <person name="Culley D."/>
            <person name="Daum C."/>
            <person name="Ezra D."/>
            <person name="Gonzalez J."/>
            <person name="Henrissat B."/>
            <person name="Kuo A."/>
            <person name="Liang C."/>
            <person name="Lipzen A."/>
            <person name="Lutzoni F."/>
            <person name="Magnuson J."/>
            <person name="Mondo S."/>
            <person name="Nolan M."/>
            <person name="Ohm R."/>
            <person name="Pangilinan J."/>
            <person name="Park H.-J."/>
            <person name="Ramirez L."/>
            <person name="Alfaro M."/>
            <person name="Sun H."/>
            <person name="Tritt A."/>
            <person name="Yoshinaga Y."/>
            <person name="Zwiers L.-H."/>
            <person name="Turgeon B."/>
            <person name="Goodwin S."/>
            <person name="Spatafora J."/>
            <person name="Crous P."/>
            <person name="Grigoriev I."/>
        </authorList>
    </citation>
    <scope>NUCLEOTIDE SEQUENCE</scope>
    <source>
        <strain evidence="11">CBS 115976</strain>
    </source>
</reference>
<organism evidence="11 12">
    <name type="scientific">Microthyrium microscopicum</name>
    <dbReference type="NCBI Taxonomy" id="703497"/>
    <lineage>
        <taxon>Eukaryota</taxon>
        <taxon>Fungi</taxon>
        <taxon>Dikarya</taxon>
        <taxon>Ascomycota</taxon>
        <taxon>Pezizomycotina</taxon>
        <taxon>Dothideomycetes</taxon>
        <taxon>Dothideomycetes incertae sedis</taxon>
        <taxon>Microthyriales</taxon>
        <taxon>Microthyriaceae</taxon>
        <taxon>Microthyrium</taxon>
    </lineage>
</organism>
<evidence type="ECO:0000259" key="10">
    <source>
        <dbReference type="SMART" id="SM00665"/>
    </source>
</evidence>
<sequence length="304" mass="34172">MPRLLSPILLTILLLISTIHAWCPPGTWQDQNGHCHARDPYGWRDPPPNYYDDRNRPHDRDRDRDRNQATRDRDRDNVAYSRANHPSYFFSSHRRGAINPLRARNPPPSRLNVDWKLASNVRTAHGIMAALAFVALFPIGAISAAILPGMLGVGVHVVVQMLGFVSYLIAFAMGIWLCSVIRWRDFDLFSNYHPIIGMILFVIIFFQPVSGALHHRGYKNHGRRGGCSYLHVWLGRIAILVGMINGGLGLYIAGNATRGQVLAYGVTAALVLVIWGLASCCGAFRRHRKNVPRREKRLATGERV</sequence>
<evidence type="ECO:0000313" key="12">
    <source>
        <dbReference type="Proteomes" id="UP000799302"/>
    </source>
</evidence>
<dbReference type="Proteomes" id="UP000799302">
    <property type="component" value="Unassembled WGS sequence"/>
</dbReference>
<proteinExistence type="predicted"/>
<protein>
    <recommendedName>
        <fullName evidence="10">Cytochrome b561 domain-containing protein</fullName>
    </recommendedName>
</protein>
<evidence type="ECO:0000256" key="7">
    <source>
        <dbReference type="SAM" id="MobiDB-lite"/>
    </source>
</evidence>
<dbReference type="OrthoDB" id="19261at2759"/>
<feature type="chain" id="PRO_5025374988" description="Cytochrome b561 domain-containing protein" evidence="9">
    <location>
        <begin position="22"/>
        <end position="304"/>
    </location>
</feature>
<feature type="transmembrane region" description="Helical" evidence="8">
    <location>
        <begin position="233"/>
        <end position="254"/>
    </location>
</feature>
<feature type="compositionally biased region" description="Basic and acidic residues" evidence="7">
    <location>
        <begin position="51"/>
        <end position="77"/>
    </location>
</feature>
<keyword evidence="3 8" id="KW-0812">Transmembrane</keyword>
<feature type="transmembrane region" description="Helical" evidence="8">
    <location>
        <begin position="159"/>
        <end position="183"/>
    </location>
</feature>